<evidence type="ECO:0000313" key="2">
    <source>
        <dbReference type="EMBL" id="KAH3751021.1"/>
    </source>
</evidence>
<dbReference type="AlphaFoldDB" id="A0A9D4DLM5"/>
<evidence type="ECO:0000313" key="3">
    <source>
        <dbReference type="Proteomes" id="UP000828390"/>
    </source>
</evidence>
<accession>A0A9D4DLM5</accession>
<protein>
    <submittedName>
        <fullName evidence="2">Uncharacterized protein</fullName>
    </submittedName>
</protein>
<keyword evidence="1" id="KW-0472">Membrane</keyword>
<keyword evidence="3" id="KW-1185">Reference proteome</keyword>
<organism evidence="2 3">
    <name type="scientific">Dreissena polymorpha</name>
    <name type="common">Zebra mussel</name>
    <name type="synonym">Mytilus polymorpha</name>
    <dbReference type="NCBI Taxonomy" id="45954"/>
    <lineage>
        <taxon>Eukaryota</taxon>
        <taxon>Metazoa</taxon>
        <taxon>Spiralia</taxon>
        <taxon>Lophotrochozoa</taxon>
        <taxon>Mollusca</taxon>
        <taxon>Bivalvia</taxon>
        <taxon>Autobranchia</taxon>
        <taxon>Heteroconchia</taxon>
        <taxon>Euheterodonta</taxon>
        <taxon>Imparidentia</taxon>
        <taxon>Neoheterodontei</taxon>
        <taxon>Myida</taxon>
        <taxon>Dreissenoidea</taxon>
        <taxon>Dreissenidae</taxon>
        <taxon>Dreissena</taxon>
    </lineage>
</organism>
<name>A0A9D4DLM5_DREPO</name>
<dbReference type="Proteomes" id="UP000828390">
    <property type="component" value="Unassembled WGS sequence"/>
</dbReference>
<evidence type="ECO:0000256" key="1">
    <source>
        <dbReference type="SAM" id="Phobius"/>
    </source>
</evidence>
<keyword evidence="1" id="KW-0812">Transmembrane</keyword>
<comment type="caution">
    <text evidence="2">The sequence shown here is derived from an EMBL/GenBank/DDBJ whole genome shotgun (WGS) entry which is preliminary data.</text>
</comment>
<dbReference type="EMBL" id="JAIWYP010000010">
    <property type="protein sequence ID" value="KAH3751021.1"/>
    <property type="molecule type" value="Genomic_DNA"/>
</dbReference>
<proteinExistence type="predicted"/>
<feature type="transmembrane region" description="Helical" evidence="1">
    <location>
        <begin position="40"/>
        <end position="61"/>
    </location>
</feature>
<keyword evidence="1" id="KW-1133">Transmembrane helix</keyword>
<sequence length="63" mass="6789">MEDSPQQRSRMAVLSIVVMSPVDSFSAPDSAVNPTVKFGLQIASAAVLLAFLAGFVVIILYRY</sequence>
<reference evidence="2" key="1">
    <citation type="journal article" date="2019" name="bioRxiv">
        <title>The Genome of the Zebra Mussel, Dreissena polymorpha: A Resource for Invasive Species Research.</title>
        <authorList>
            <person name="McCartney M.A."/>
            <person name="Auch B."/>
            <person name="Kono T."/>
            <person name="Mallez S."/>
            <person name="Zhang Y."/>
            <person name="Obille A."/>
            <person name="Becker A."/>
            <person name="Abrahante J.E."/>
            <person name="Garbe J."/>
            <person name="Badalamenti J.P."/>
            <person name="Herman A."/>
            <person name="Mangelson H."/>
            <person name="Liachko I."/>
            <person name="Sullivan S."/>
            <person name="Sone E.D."/>
            <person name="Koren S."/>
            <person name="Silverstein K.A.T."/>
            <person name="Beckman K.B."/>
            <person name="Gohl D.M."/>
        </authorList>
    </citation>
    <scope>NUCLEOTIDE SEQUENCE</scope>
    <source>
        <strain evidence="2">Duluth1</strain>
        <tissue evidence="2">Whole animal</tissue>
    </source>
</reference>
<gene>
    <name evidence="2" type="ORF">DPMN_185562</name>
</gene>
<reference evidence="2" key="2">
    <citation type="submission" date="2020-11" db="EMBL/GenBank/DDBJ databases">
        <authorList>
            <person name="McCartney M.A."/>
            <person name="Auch B."/>
            <person name="Kono T."/>
            <person name="Mallez S."/>
            <person name="Becker A."/>
            <person name="Gohl D.M."/>
            <person name="Silverstein K.A.T."/>
            <person name="Koren S."/>
            <person name="Bechman K.B."/>
            <person name="Herman A."/>
            <person name="Abrahante J.E."/>
            <person name="Garbe J."/>
        </authorList>
    </citation>
    <scope>NUCLEOTIDE SEQUENCE</scope>
    <source>
        <strain evidence="2">Duluth1</strain>
        <tissue evidence="2">Whole animal</tissue>
    </source>
</reference>